<gene>
    <name evidence="2" type="ORF">ATZ35_09375</name>
</gene>
<sequence>MEDNLFVMEGLDFFKRNWKKYIFGFILSLILIFGLFYYGMRSSQNEKSLNQDKNYTFSFILENKDGYIFSKNEMIKEIFASEYVKSHSESSPEDVIEAVTVTYTDNNGKMVVETPNKAIAESFYTFLEEASSRFFIDKRAYVLSEKVEMSKEKVFEGISKKKIILYGLLLVIFTFVFGTILASVSEKRNKKISQKFTLKDSDEIIDVTILRKESNEEIQTKLTNLINNPPVNKIVVMKDQTYLDAGKLNDSVYVTDSLDKIETLTFVPELVIIICEKNSTEKIWFGYQKELAKNYSDKVNCIYI</sequence>
<dbReference type="Proteomes" id="UP000067523">
    <property type="component" value="Chromosome"/>
</dbReference>
<keyword evidence="3" id="KW-1185">Reference proteome</keyword>
<proteinExistence type="predicted"/>
<feature type="transmembrane region" description="Helical" evidence="1">
    <location>
        <begin position="163"/>
        <end position="184"/>
    </location>
</feature>
<keyword evidence="1" id="KW-0812">Transmembrane</keyword>
<name>A0A0U2VIE1_9ENTE</name>
<dbReference type="AlphaFoldDB" id="A0A0U2VIE1"/>
<dbReference type="RefSeq" id="WP_208927021.1">
    <property type="nucleotide sequence ID" value="NZ_CP013655.1"/>
</dbReference>
<dbReference type="KEGG" id="erx:ATZ35_09375"/>
<keyword evidence="1" id="KW-0472">Membrane</keyword>
<accession>A0A0U2VIE1</accession>
<keyword evidence="1" id="KW-1133">Transmembrane helix</keyword>
<evidence type="ECO:0000313" key="2">
    <source>
        <dbReference type="EMBL" id="ALS37356.1"/>
    </source>
</evidence>
<evidence type="ECO:0000256" key="1">
    <source>
        <dbReference type="SAM" id="Phobius"/>
    </source>
</evidence>
<organism evidence="2 3">
    <name type="scientific">Enterococcus rotai</name>
    <dbReference type="NCBI Taxonomy" id="118060"/>
    <lineage>
        <taxon>Bacteria</taxon>
        <taxon>Bacillati</taxon>
        <taxon>Bacillota</taxon>
        <taxon>Bacilli</taxon>
        <taxon>Lactobacillales</taxon>
        <taxon>Enterococcaceae</taxon>
        <taxon>Enterococcus</taxon>
    </lineage>
</organism>
<feature type="transmembrane region" description="Helical" evidence="1">
    <location>
        <begin position="20"/>
        <end position="38"/>
    </location>
</feature>
<dbReference type="EMBL" id="CP013655">
    <property type="protein sequence ID" value="ALS37356.1"/>
    <property type="molecule type" value="Genomic_DNA"/>
</dbReference>
<evidence type="ECO:0000313" key="3">
    <source>
        <dbReference type="Proteomes" id="UP000067523"/>
    </source>
</evidence>
<reference evidence="3" key="1">
    <citation type="submission" date="2015-12" db="EMBL/GenBank/DDBJ databases">
        <authorList>
            <person name="Lauer A."/>
            <person name="Humrighouse B."/>
            <person name="Loparev V."/>
            <person name="Shewmaker P.L."/>
            <person name="Whitney A.M."/>
            <person name="McLaughlin R.W."/>
        </authorList>
    </citation>
    <scope>NUCLEOTIDE SEQUENCE [LARGE SCALE GENOMIC DNA]</scope>
    <source>
        <strain evidence="3">LMG 26678</strain>
    </source>
</reference>
<protein>
    <submittedName>
        <fullName evidence="2">Uncharacterized protein</fullName>
    </submittedName>
</protein>
<dbReference type="STRING" id="118060.ATZ35_09375"/>